<reference evidence="1" key="2">
    <citation type="journal article" date="2015" name="Data Brief">
        <title>Shoot transcriptome of the giant reed, Arundo donax.</title>
        <authorList>
            <person name="Barrero R.A."/>
            <person name="Guerrero F.D."/>
            <person name="Moolhuijzen P."/>
            <person name="Goolsby J.A."/>
            <person name="Tidwell J."/>
            <person name="Bellgard S.E."/>
            <person name="Bellgard M.I."/>
        </authorList>
    </citation>
    <scope>NUCLEOTIDE SEQUENCE</scope>
    <source>
        <tissue evidence="1">Shoot tissue taken approximately 20 cm above the soil surface</tissue>
    </source>
</reference>
<protein>
    <submittedName>
        <fullName evidence="1">Uncharacterized protein</fullName>
    </submittedName>
</protein>
<dbReference type="EMBL" id="GBRH01199535">
    <property type="protein sequence ID" value="JAD98360.1"/>
    <property type="molecule type" value="Transcribed_RNA"/>
</dbReference>
<evidence type="ECO:0000313" key="1">
    <source>
        <dbReference type="EMBL" id="JAD98360.1"/>
    </source>
</evidence>
<proteinExistence type="predicted"/>
<sequence>MLSSLTSSRRA</sequence>
<accession>A0A0A9EKG3</accession>
<name>A0A0A9EKG3_ARUDO</name>
<organism evidence="1">
    <name type="scientific">Arundo donax</name>
    <name type="common">Giant reed</name>
    <name type="synonym">Donax arundinaceus</name>
    <dbReference type="NCBI Taxonomy" id="35708"/>
    <lineage>
        <taxon>Eukaryota</taxon>
        <taxon>Viridiplantae</taxon>
        <taxon>Streptophyta</taxon>
        <taxon>Embryophyta</taxon>
        <taxon>Tracheophyta</taxon>
        <taxon>Spermatophyta</taxon>
        <taxon>Magnoliopsida</taxon>
        <taxon>Liliopsida</taxon>
        <taxon>Poales</taxon>
        <taxon>Poaceae</taxon>
        <taxon>PACMAD clade</taxon>
        <taxon>Arundinoideae</taxon>
        <taxon>Arundineae</taxon>
        <taxon>Arundo</taxon>
    </lineage>
</organism>
<reference evidence="1" key="1">
    <citation type="submission" date="2014-09" db="EMBL/GenBank/DDBJ databases">
        <authorList>
            <person name="Magalhaes I.L.F."/>
            <person name="Oliveira U."/>
            <person name="Santos F.R."/>
            <person name="Vidigal T.H.D.A."/>
            <person name="Brescovit A.D."/>
            <person name="Santos A.J."/>
        </authorList>
    </citation>
    <scope>NUCLEOTIDE SEQUENCE</scope>
    <source>
        <tissue evidence="1">Shoot tissue taken approximately 20 cm above the soil surface</tissue>
    </source>
</reference>